<protein>
    <submittedName>
        <fullName evidence="2">Uncharacterized protein</fullName>
    </submittedName>
</protein>
<dbReference type="AlphaFoldDB" id="A0A7J6CGQ7"/>
<evidence type="ECO:0000313" key="2">
    <source>
        <dbReference type="EMBL" id="KAF4106509.1"/>
    </source>
</evidence>
<organism evidence="2 3">
    <name type="scientific">Onychostoma macrolepis</name>
    <dbReference type="NCBI Taxonomy" id="369639"/>
    <lineage>
        <taxon>Eukaryota</taxon>
        <taxon>Metazoa</taxon>
        <taxon>Chordata</taxon>
        <taxon>Craniata</taxon>
        <taxon>Vertebrata</taxon>
        <taxon>Euteleostomi</taxon>
        <taxon>Actinopterygii</taxon>
        <taxon>Neopterygii</taxon>
        <taxon>Teleostei</taxon>
        <taxon>Ostariophysi</taxon>
        <taxon>Cypriniformes</taxon>
        <taxon>Cyprinidae</taxon>
        <taxon>Acrossocheilinae</taxon>
        <taxon>Onychostoma</taxon>
    </lineage>
</organism>
<name>A0A7J6CGQ7_9TELE</name>
<evidence type="ECO:0000313" key="3">
    <source>
        <dbReference type="Proteomes" id="UP000579812"/>
    </source>
</evidence>
<keyword evidence="3" id="KW-1185">Reference proteome</keyword>
<feature type="compositionally biased region" description="Basic and acidic residues" evidence="1">
    <location>
        <begin position="10"/>
        <end position="19"/>
    </location>
</feature>
<dbReference type="EMBL" id="JAAMOB010000012">
    <property type="protein sequence ID" value="KAF4106509.1"/>
    <property type="molecule type" value="Genomic_DNA"/>
</dbReference>
<proteinExistence type="predicted"/>
<dbReference type="Proteomes" id="UP000579812">
    <property type="component" value="Unassembled WGS sequence"/>
</dbReference>
<feature type="region of interest" description="Disordered" evidence="1">
    <location>
        <begin position="1"/>
        <end position="62"/>
    </location>
</feature>
<accession>A0A7J6CGQ7</accession>
<comment type="caution">
    <text evidence="2">The sequence shown here is derived from an EMBL/GenBank/DDBJ whole genome shotgun (WGS) entry which is preliminary data.</text>
</comment>
<gene>
    <name evidence="2" type="ORF">G5714_012499</name>
</gene>
<reference evidence="2 3" key="1">
    <citation type="submission" date="2020-04" db="EMBL/GenBank/DDBJ databases">
        <title>Chromosome-level genome assembly of a cyprinid fish Onychostoma macrolepis by integration of Nanopore Sequencing, Bionano and Hi-C technology.</title>
        <authorList>
            <person name="Wang D."/>
        </authorList>
    </citation>
    <scope>NUCLEOTIDE SEQUENCE [LARGE SCALE GENOMIC DNA]</scope>
    <source>
        <strain evidence="2">SWU-2019</strain>
        <tissue evidence="2">Muscle</tissue>
    </source>
</reference>
<feature type="compositionally biased region" description="Basic and acidic residues" evidence="1">
    <location>
        <begin position="39"/>
        <end position="53"/>
    </location>
</feature>
<sequence length="199" mass="21737">MMAEDGGNISEDHQLREAEGSSSLPRTFIRLNDLSGGGERSELESDGGERRESAAGAAAEEASACGGEPLPYPTLAPVVFFYLKQTTRPRSWCLKMVCNPYPFKLKCKSFASPGWHSPVQVGRATANAAGRCLRRGVSQVAVTDPRTDLHLYQQRPPLIATLRGPSTRPVSSQFQTRCSTQCLGKEKRDFLLEIKPLGL</sequence>
<evidence type="ECO:0000256" key="1">
    <source>
        <dbReference type="SAM" id="MobiDB-lite"/>
    </source>
</evidence>